<evidence type="ECO:0000256" key="1">
    <source>
        <dbReference type="SAM" id="MobiDB-lite"/>
    </source>
</evidence>
<dbReference type="AlphaFoldDB" id="A0A6A3K3Z3"/>
<accession>A0A6A3K3Z3</accession>
<gene>
    <name evidence="2" type="ORF">PR002_g18580</name>
</gene>
<sequence length="73" mass="7861">MSLTEQGARELMLLVSRHTASGHRPLEVGDRVREAIPQQGVEAAEFASAGLSRAESDSANLARTKRTSGTSYF</sequence>
<comment type="caution">
    <text evidence="2">The sequence shown here is derived from an EMBL/GenBank/DDBJ whole genome shotgun (WGS) entry which is preliminary data.</text>
</comment>
<evidence type="ECO:0000313" key="3">
    <source>
        <dbReference type="Proteomes" id="UP000435112"/>
    </source>
</evidence>
<reference evidence="2 3" key="1">
    <citation type="submission" date="2018-09" db="EMBL/GenBank/DDBJ databases">
        <title>Genomic investigation of the strawberry pathogen Phytophthora fragariae indicates pathogenicity is determined by transcriptional variation in three key races.</title>
        <authorList>
            <person name="Adams T.M."/>
            <person name="Armitage A.D."/>
            <person name="Sobczyk M.K."/>
            <person name="Bates H.J."/>
            <person name="Dunwell J.M."/>
            <person name="Nellist C.F."/>
            <person name="Harrison R.J."/>
        </authorList>
    </citation>
    <scope>NUCLEOTIDE SEQUENCE [LARGE SCALE GENOMIC DNA]</scope>
    <source>
        <strain evidence="2 3">SCRP324</strain>
    </source>
</reference>
<evidence type="ECO:0000313" key="2">
    <source>
        <dbReference type="EMBL" id="KAE8999014.1"/>
    </source>
</evidence>
<protein>
    <submittedName>
        <fullName evidence="2">Uncharacterized protein</fullName>
    </submittedName>
</protein>
<organism evidence="2 3">
    <name type="scientific">Phytophthora rubi</name>
    <dbReference type="NCBI Taxonomy" id="129364"/>
    <lineage>
        <taxon>Eukaryota</taxon>
        <taxon>Sar</taxon>
        <taxon>Stramenopiles</taxon>
        <taxon>Oomycota</taxon>
        <taxon>Peronosporomycetes</taxon>
        <taxon>Peronosporales</taxon>
        <taxon>Peronosporaceae</taxon>
        <taxon>Phytophthora</taxon>
    </lineage>
</organism>
<feature type="compositionally biased region" description="Polar residues" evidence="1">
    <location>
        <begin position="57"/>
        <end position="73"/>
    </location>
</feature>
<dbReference type="Proteomes" id="UP000435112">
    <property type="component" value="Unassembled WGS sequence"/>
</dbReference>
<name>A0A6A3K3Z3_9STRA</name>
<feature type="region of interest" description="Disordered" evidence="1">
    <location>
        <begin position="47"/>
        <end position="73"/>
    </location>
</feature>
<dbReference type="EMBL" id="QXFU01001600">
    <property type="protein sequence ID" value="KAE8999014.1"/>
    <property type="molecule type" value="Genomic_DNA"/>
</dbReference>
<proteinExistence type="predicted"/>